<evidence type="ECO:0000313" key="1">
    <source>
        <dbReference type="EMBL" id="KAI7982537.1"/>
    </source>
</evidence>
<sequence length="166" mass="18164">MLQRTEVAAKHASLLGAEYGDAADITIKLGSTISSRSAQQLNTTTSISAQQNQSLQPSSKNLQPIFHPGLVSTAKHSRPSRPKRQQTQKTADPKCKPTDPRCKQTTTQQKNRPDNSKSISPSDGRPKPADIPPQKKQRTEQSTDRTEPNQTDRTQPGQNRTGASRA</sequence>
<reference evidence="1 2" key="1">
    <citation type="journal article" date="2022" name="Plant J.">
        <title>Chromosome-level genome of Camellia lanceoleosa provides a valuable resource for understanding genome evolution and self-incompatibility.</title>
        <authorList>
            <person name="Gong W."/>
            <person name="Xiao S."/>
            <person name="Wang L."/>
            <person name="Liao Z."/>
            <person name="Chang Y."/>
            <person name="Mo W."/>
            <person name="Hu G."/>
            <person name="Li W."/>
            <person name="Zhao G."/>
            <person name="Zhu H."/>
            <person name="Hu X."/>
            <person name="Ji K."/>
            <person name="Xiang X."/>
            <person name="Song Q."/>
            <person name="Yuan D."/>
            <person name="Jin S."/>
            <person name="Zhang L."/>
        </authorList>
    </citation>
    <scope>NUCLEOTIDE SEQUENCE [LARGE SCALE GENOMIC DNA]</scope>
    <source>
        <strain evidence="1">SQ_2022a</strain>
    </source>
</reference>
<dbReference type="Proteomes" id="UP001060215">
    <property type="component" value="Chromosome 11"/>
</dbReference>
<dbReference type="EMBL" id="CM045768">
    <property type="protein sequence ID" value="KAI7982537.1"/>
    <property type="molecule type" value="Genomic_DNA"/>
</dbReference>
<proteinExistence type="predicted"/>
<protein>
    <submittedName>
        <fullName evidence="1">Uncharacterized protein</fullName>
    </submittedName>
</protein>
<comment type="caution">
    <text evidence="1">The sequence shown here is derived from an EMBL/GenBank/DDBJ whole genome shotgun (WGS) entry which is preliminary data.</text>
</comment>
<organism evidence="1 2">
    <name type="scientific">Camellia lanceoleosa</name>
    <dbReference type="NCBI Taxonomy" id="1840588"/>
    <lineage>
        <taxon>Eukaryota</taxon>
        <taxon>Viridiplantae</taxon>
        <taxon>Streptophyta</taxon>
        <taxon>Embryophyta</taxon>
        <taxon>Tracheophyta</taxon>
        <taxon>Spermatophyta</taxon>
        <taxon>Magnoliopsida</taxon>
        <taxon>eudicotyledons</taxon>
        <taxon>Gunneridae</taxon>
        <taxon>Pentapetalae</taxon>
        <taxon>asterids</taxon>
        <taxon>Ericales</taxon>
        <taxon>Theaceae</taxon>
        <taxon>Camellia</taxon>
    </lineage>
</organism>
<name>A0ACC0F2K9_9ERIC</name>
<evidence type="ECO:0000313" key="2">
    <source>
        <dbReference type="Proteomes" id="UP001060215"/>
    </source>
</evidence>
<accession>A0ACC0F2K9</accession>
<gene>
    <name evidence="1" type="ORF">LOK49_LG15G00819</name>
</gene>
<keyword evidence="2" id="KW-1185">Reference proteome</keyword>